<feature type="transmembrane region" description="Helical" evidence="1">
    <location>
        <begin position="32"/>
        <end position="51"/>
    </location>
</feature>
<dbReference type="STRING" id="1505725.GA0061074_10936"/>
<dbReference type="Proteomes" id="UP000199268">
    <property type="component" value="Unassembled WGS sequence"/>
</dbReference>
<evidence type="ECO:0000313" key="3">
    <source>
        <dbReference type="Proteomes" id="UP000199268"/>
    </source>
</evidence>
<accession>A0A1C4B850</accession>
<proteinExistence type="predicted"/>
<gene>
    <name evidence="2" type="ORF">GA0061074_10936</name>
</gene>
<dbReference type="RefSeq" id="WP_159426660.1">
    <property type="nucleotide sequence ID" value="NZ_BJEE01000008.1"/>
</dbReference>
<dbReference type="EMBL" id="FMAO01000009">
    <property type="protein sequence ID" value="SCC03085.1"/>
    <property type="molecule type" value="Genomic_DNA"/>
</dbReference>
<organism evidence="2 3">
    <name type="scientific">Weissella bombi</name>
    <dbReference type="NCBI Taxonomy" id="1505725"/>
    <lineage>
        <taxon>Bacteria</taxon>
        <taxon>Bacillati</taxon>
        <taxon>Bacillota</taxon>
        <taxon>Bacilli</taxon>
        <taxon>Lactobacillales</taxon>
        <taxon>Lactobacillaceae</taxon>
        <taxon>Weissella</taxon>
    </lineage>
</organism>
<keyword evidence="1" id="KW-0472">Membrane</keyword>
<keyword evidence="1" id="KW-0812">Transmembrane</keyword>
<feature type="transmembrane region" description="Helical" evidence="1">
    <location>
        <begin position="5"/>
        <end position="26"/>
    </location>
</feature>
<sequence>MKKSFWFRTVSILFLLSILIGVWYFNVPYSDIIVPILMLGSVGVAFIGSSIDKKEKQI</sequence>
<dbReference type="AlphaFoldDB" id="A0A1C4B850"/>
<evidence type="ECO:0000313" key="2">
    <source>
        <dbReference type="EMBL" id="SCC03085.1"/>
    </source>
</evidence>
<keyword evidence="3" id="KW-1185">Reference proteome</keyword>
<name>A0A1C4B850_9LACO</name>
<evidence type="ECO:0000256" key="1">
    <source>
        <dbReference type="SAM" id="Phobius"/>
    </source>
</evidence>
<keyword evidence="1" id="KW-1133">Transmembrane helix</keyword>
<protein>
    <submittedName>
        <fullName evidence="2">Uncharacterized protein</fullName>
    </submittedName>
</protein>
<reference evidence="3" key="1">
    <citation type="submission" date="2016-08" db="EMBL/GenBank/DDBJ databases">
        <authorList>
            <person name="Varghese N."/>
            <person name="Submissions Spin"/>
        </authorList>
    </citation>
    <scope>NUCLEOTIDE SEQUENCE [LARGE SCALE GENOMIC DNA]</scope>
    <source>
        <strain evidence="3">R-53094</strain>
    </source>
</reference>